<dbReference type="Proteomes" id="UP000070160">
    <property type="component" value="Unassembled WGS sequence"/>
</dbReference>
<dbReference type="InterPro" id="IPR025682">
    <property type="entry name" value="CpXC_dom"/>
</dbReference>
<accession>A0A134CLK0</accession>
<gene>
    <name evidence="2" type="ORF">HMPREF3182_00151</name>
</gene>
<sequence length="258" mass="30263">MQMGYIIQEVVITCPTCQHKSGVIGFSHIHREGALQIYDKVLNDESFFFHICPFCHGELYLDIPCLYIDDTRKSMIWLTSAVPNIDEQTKQFLGERKWTDYTCRIVKNAGELREKIIEMESPYDDRTYELLKMGAYRLLTPRRQEQYPLSACHISRDTDQRLLVFLDKQAKHTGCVYKISKRIEQMTQDLFEPIWITVQTKQEKGHFLRFDTAWANQMLEGAIQMAERSKGIYAQLLGYWIHCIGQEIFQCDITVAEK</sequence>
<organism evidence="2 3">
    <name type="scientific">Megasphaera hutchinsoni</name>
    <dbReference type="NCBI Taxonomy" id="1588748"/>
    <lineage>
        <taxon>Bacteria</taxon>
        <taxon>Bacillati</taxon>
        <taxon>Bacillota</taxon>
        <taxon>Negativicutes</taxon>
        <taxon>Veillonellales</taxon>
        <taxon>Veillonellaceae</taxon>
        <taxon>Megasphaera</taxon>
    </lineage>
</organism>
<dbReference type="AlphaFoldDB" id="A0A134CLK0"/>
<evidence type="ECO:0000313" key="3">
    <source>
        <dbReference type="Proteomes" id="UP000070160"/>
    </source>
</evidence>
<dbReference type="RefSeq" id="WP_062484924.1">
    <property type="nucleotide sequence ID" value="NZ_KQ960926.1"/>
</dbReference>
<comment type="caution">
    <text evidence="2">The sequence shown here is derived from an EMBL/GenBank/DDBJ whole genome shotgun (WGS) entry which is preliminary data.</text>
</comment>
<feature type="domain" description="CpXC" evidence="1">
    <location>
        <begin position="12"/>
        <end position="132"/>
    </location>
</feature>
<evidence type="ECO:0000313" key="2">
    <source>
        <dbReference type="EMBL" id="KXB93014.1"/>
    </source>
</evidence>
<protein>
    <recommendedName>
        <fullName evidence="1">CpXC domain-containing protein</fullName>
    </recommendedName>
</protein>
<dbReference type="EMBL" id="LSDT01000003">
    <property type="protein sequence ID" value="KXB93014.1"/>
    <property type="molecule type" value="Genomic_DNA"/>
</dbReference>
<dbReference type="Pfam" id="PF14353">
    <property type="entry name" value="CpXC"/>
    <property type="match status" value="1"/>
</dbReference>
<reference evidence="3" key="1">
    <citation type="submission" date="2016-01" db="EMBL/GenBank/DDBJ databases">
        <authorList>
            <person name="Mitreva M."/>
            <person name="Pepin K.H."/>
            <person name="Mihindukulasuriya K.A."/>
            <person name="Fulton R."/>
            <person name="Fronick C."/>
            <person name="O'Laughlin M."/>
            <person name="Miner T."/>
            <person name="Herter B."/>
            <person name="Rosa B.A."/>
            <person name="Cordes M."/>
            <person name="Tomlinson C."/>
            <person name="Wollam A."/>
            <person name="Palsikar V.B."/>
            <person name="Mardis E.R."/>
            <person name="Wilson R.K."/>
        </authorList>
    </citation>
    <scope>NUCLEOTIDE SEQUENCE [LARGE SCALE GENOMIC DNA]</scope>
    <source>
        <strain evidence="3">KA00182</strain>
    </source>
</reference>
<proteinExistence type="predicted"/>
<dbReference type="STRING" id="1588748.HMPREF3182_00151"/>
<dbReference type="PATRIC" id="fig|1588748.3.peg.145"/>
<evidence type="ECO:0000259" key="1">
    <source>
        <dbReference type="Pfam" id="PF14353"/>
    </source>
</evidence>
<keyword evidence="3" id="KW-1185">Reference proteome</keyword>
<name>A0A134CLK0_9FIRM</name>